<name>A0A0V1G5S6_TRIPS</name>
<evidence type="ECO:0000313" key="2">
    <source>
        <dbReference type="Proteomes" id="UP000054995"/>
    </source>
</evidence>
<dbReference type="AlphaFoldDB" id="A0A0V1G5S6"/>
<dbReference type="EMBL" id="JYDT01000002">
    <property type="protein sequence ID" value="KRY93521.1"/>
    <property type="molecule type" value="Genomic_DNA"/>
</dbReference>
<organism evidence="1 2">
    <name type="scientific">Trichinella pseudospiralis</name>
    <name type="common">Parasitic roundworm</name>
    <dbReference type="NCBI Taxonomy" id="6337"/>
    <lineage>
        <taxon>Eukaryota</taxon>
        <taxon>Metazoa</taxon>
        <taxon>Ecdysozoa</taxon>
        <taxon>Nematoda</taxon>
        <taxon>Enoplea</taxon>
        <taxon>Dorylaimia</taxon>
        <taxon>Trichinellida</taxon>
        <taxon>Trichinellidae</taxon>
        <taxon>Trichinella</taxon>
    </lineage>
</organism>
<accession>A0A0V1G5S6</accession>
<dbReference type="Proteomes" id="UP000054995">
    <property type="component" value="Unassembled WGS sequence"/>
</dbReference>
<evidence type="ECO:0000313" key="1">
    <source>
        <dbReference type="EMBL" id="KRY93521.1"/>
    </source>
</evidence>
<keyword evidence="2" id="KW-1185">Reference proteome</keyword>
<comment type="caution">
    <text evidence="1">The sequence shown here is derived from an EMBL/GenBank/DDBJ whole genome shotgun (WGS) entry which is preliminary data.</text>
</comment>
<reference evidence="1 2" key="1">
    <citation type="submission" date="2015-01" db="EMBL/GenBank/DDBJ databases">
        <title>Evolution of Trichinella species and genotypes.</title>
        <authorList>
            <person name="Korhonen P.K."/>
            <person name="Edoardo P."/>
            <person name="Giuseppe L.R."/>
            <person name="Gasser R.B."/>
        </authorList>
    </citation>
    <scope>NUCLEOTIDE SEQUENCE [LARGE SCALE GENOMIC DNA]</scope>
    <source>
        <strain evidence="1">ISS470</strain>
    </source>
</reference>
<sequence>MDNPDTALGRDMPQAGAGKFANLFPYAAMANGIEEDLAEVFGRLPARLTIPKCAAFDTCTRNGPI</sequence>
<protein>
    <submittedName>
        <fullName evidence="1">Uncharacterized protein</fullName>
    </submittedName>
</protein>
<proteinExistence type="predicted"/>
<gene>
    <name evidence="1" type="ORF">T4D_450</name>
</gene>